<evidence type="ECO:0000256" key="1">
    <source>
        <dbReference type="ARBA" id="ARBA00000971"/>
    </source>
</evidence>
<dbReference type="GO" id="GO:0006457">
    <property type="term" value="P:protein folding"/>
    <property type="evidence" value="ECO:0007669"/>
    <property type="project" value="InterPro"/>
</dbReference>
<evidence type="ECO:0000256" key="5">
    <source>
        <dbReference type="PROSITE-ProRule" id="PRU00277"/>
    </source>
</evidence>
<dbReference type="EC" id="5.2.1.8" evidence="2 5"/>
<dbReference type="PROSITE" id="PS50059">
    <property type="entry name" value="FKBP_PPIASE"/>
    <property type="match status" value="1"/>
</dbReference>
<dbReference type="InterPro" id="IPR000774">
    <property type="entry name" value="PPIase_FKBP_N"/>
</dbReference>
<evidence type="ECO:0000256" key="6">
    <source>
        <dbReference type="SAM" id="SignalP"/>
    </source>
</evidence>
<evidence type="ECO:0000256" key="4">
    <source>
        <dbReference type="ARBA" id="ARBA00023235"/>
    </source>
</evidence>
<sequence length="310" mass="32699">MSKVLFGALALAILGSVPSSRAFSVLPQKSTTTTWIPGLLRDSSTVRFLAAEEDEGEKTSSVKELEPDSHEELMYALGVNLARQLGDVRPLVENGEELAQVAKGLLDCVVGRMDESQQQALLSKRGKELNGLITERANRIKDKLEQAGRDMLAQMEKKEGIIKLDSGVRVDILDHGPDGPGSGQRPTQASTVKVHYHGTLADGTIFDSTLGEDPVTFPLNGVVPGWREGVLKMHEGETAMIGIPPEQAYGDEGTPDGRIPGGSTLFFKIQLLEILSAGIGGGPTLLGADGQSIKKGGGGGLLGADGKPLA</sequence>
<evidence type="ECO:0000313" key="9">
    <source>
        <dbReference type="Proteomes" id="UP001153069"/>
    </source>
</evidence>
<evidence type="ECO:0000313" key="8">
    <source>
        <dbReference type="EMBL" id="CAB9522685.1"/>
    </source>
</evidence>
<reference evidence="8" key="1">
    <citation type="submission" date="2020-06" db="EMBL/GenBank/DDBJ databases">
        <authorList>
            <consortium name="Plant Systems Biology data submission"/>
        </authorList>
    </citation>
    <scope>NUCLEOTIDE SEQUENCE</scope>
    <source>
        <strain evidence="8">D6</strain>
    </source>
</reference>
<dbReference type="InterPro" id="IPR046357">
    <property type="entry name" value="PPIase_dom_sf"/>
</dbReference>
<dbReference type="PANTHER" id="PTHR43811:SF23">
    <property type="entry name" value="FKBP-TYPE 22 KDA PEPTIDYL-PROLYL CIS-TRANS ISOMERASE"/>
    <property type="match status" value="1"/>
</dbReference>
<comment type="catalytic activity">
    <reaction evidence="1 5">
        <text>[protein]-peptidylproline (omega=180) = [protein]-peptidylproline (omega=0)</text>
        <dbReference type="Rhea" id="RHEA:16237"/>
        <dbReference type="Rhea" id="RHEA-COMP:10747"/>
        <dbReference type="Rhea" id="RHEA-COMP:10748"/>
        <dbReference type="ChEBI" id="CHEBI:83833"/>
        <dbReference type="ChEBI" id="CHEBI:83834"/>
        <dbReference type="EC" id="5.2.1.8"/>
    </reaction>
</comment>
<accession>A0A9N8HRZ9</accession>
<dbReference type="Gene3D" id="3.10.50.40">
    <property type="match status" value="1"/>
</dbReference>
<name>A0A9N8HRZ9_9STRA</name>
<dbReference type="EMBL" id="CAICTM010001328">
    <property type="protein sequence ID" value="CAB9522685.1"/>
    <property type="molecule type" value="Genomic_DNA"/>
</dbReference>
<dbReference type="Pfam" id="PF01346">
    <property type="entry name" value="FKBP_N"/>
    <property type="match status" value="1"/>
</dbReference>
<dbReference type="SUPFAM" id="SSF54534">
    <property type="entry name" value="FKBP-like"/>
    <property type="match status" value="1"/>
</dbReference>
<dbReference type="InterPro" id="IPR001179">
    <property type="entry name" value="PPIase_FKBP_dom"/>
</dbReference>
<comment type="caution">
    <text evidence="8">The sequence shown here is derived from an EMBL/GenBank/DDBJ whole genome shotgun (WGS) entry which is preliminary data.</text>
</comment>
<keyword evidence="9" id="KW-1185">Reference proteome</keyword>
<keyword evidence="4 5" id="KW-0413">Isomerase</keyword>
<dbReference type="AlphaFoldDB" id="A0A9N8HRZ9"/>
<proteinExistence type="predicted"/>
<dbReference type="OrthoDB" id="1902587at2759"/>
<dbReference type="PANTHER" id="PTHR43811">
    <property type="entry name" value="FKBP-TYPE PEPTIDYL-PROLYL CIS-TRANS ISOMERASE FKPA"/>
    <property type="match status" value="1"/>
</dbReference>
<protein>
    <recommendedName>
        <fullName evidence="2 5">peptidylprolyl isomerase</fullName>
        <ecNumber evidence="2 5">5.2.1.8</ecNumber>
    </recommendedName>
</protein>
<dbReference type="Gene3D" id="1.10.287.460">
    <property type="entry name" value="Peptidyl-prolyl cis-trans isomerase, FKBP-type, N-terminal domain"/>
    <property type="match status" value="1"/>
</dbReference>
<evidence type="ECO:0000256" key="3">
    <source>
        <dbReference type="ARBA" id="ARBA00023110"/>
    </source>
</evidence>
<dbReference type="Pfam" id="PF00254">
    <property type="entry name" value="FKBP_C"/>
    <property type="match status" value="1"/>
</dbReference>
<evidence type="ECO:0000259" key="7">
    <source>
        <dbReference type="PROSITE" id="PS50059"/>
    </source>
</evidence>
<dbReference type="Proteomes" id="UP001153069">
    <property type="component" value="Unassembled WGS sequence"/>
</dbReference>
<dbReference type="GO" id="GO:0003755">
    <property type="term" value="F:peptidyl-prolyl cis-trans isomerase activity"/>
    <property type="evidence" value="ECO:0007669"/>
    <property type="project" value="UniProtKB-KW"/>
</dbReference>
<evidence type="ECO:0000256" key="2">
    <source>
        <dbReference type="ARBA" id="ARBA00013194"/>
    </source>
</evidence>
<organism evidence="8 9">
    <name type="scientific">Seminavis robusta</name>
    <dbReference type="NCBI Taxonomy" id="568900"/>
    <lineage>
        <taxon>Eukaryota</taxon>
        <taxon>Sar</taxon>
        <taxon>Stramenopiles</taxon>
        <taxon>Ochrophyta</taxon>
        <taxon>Bacillariophyta</taxon>
        <taxon>Bacillariophyceae</taxon>
        <taxon>Bacillariophycidae</taxon>
        <taxon>Naviculales</taxon>
        <taxon>Naviculaceae</taxon>
        <taxon>Seminavis</taxon>
    </lineage>
</organism>
<gene>
    <name evidence="8" type="ORF">SEMRO_1330_G263400.1</name>
</gene>
<keyword evidence="3 5" id="KW-0697">Rotamase</keyword>
<keyword evidence="6" id="KW-0732">Signal</keyword>
<feature type="chain" id="PRO_5040434723" description="peptidylprolyl isomerase" evidence="6">
    <location>
        <begin position="23"/>
        <end position="310"/>
    </location>
</feature>
<feature type="domain" description="PPIase FKBP-type" evidence="7">
    <location>
        <begin position="189"/>
        <end position="275"/>
    </location>
</feature>
<feature type="signal peptide" evidence="6">
    <location>
        <begin position="1"/>
        <end position="22"/>
    </location>
</feature>
<dbReference type="InterPro" id="IPR036944">
    <property type="entry name" value="PPIase_FKBP_N_sf"/>
</dbReference>